<dbReference type="Proteomes" id="UP001153069">
    <property type="component" value="Unassembled WGS sequence"/>
</dbReference>
<dbReference type="AlphaFoldDB" id="A0A9N8EE17"/>
<evidence type="ECO:0000313" key="2">
    <source>
        <dbReference type="EMBL" id="CAB9516770.1"/>
    </source>
</evidence>
<dbReference type="EMBL" id="CAICTM010000805">
    <property type="protein sequence ID" value="CAB9516770.1"/>
    <property type="molecule type" value="Genomic_DNA"/>
</dbReference>
<evidence type="ECO:0000313" key="3">
    <source>
        <dbReference type="Proteomes" id="UP001153069"/>
    </source>
</evidence>
<keyword evidence="3" id="KW-1185">Reference proteome</keyword>
<feature type="compositionally biased region" description="Polar residues" evidence="1">
    <location>
        <begin position="107"/>
        <end position="124"/>
    </location>
</feature>
<name>A0A9N8EE17_9STRA</name>
<feature type="compositionally biased region" description="Low complexity" evidence="1">
    <location>
        <begin position="53"/>
        <end position="68"/>
    </location>
</feature>
<comment type="caution">
    <text evidence="2">The sequence shown here is derived from an EMBL/GenBank/DDBJ whole genome shotgun (WGS) entry which is preliminary data.</text>
</comment>
<sequence>MSSVAIRIGRLRSTRGSISTLKRPRSATFGPHCFGGFQLDHYAAGCTTSPLLSRSASSGTSKSTPTASNEVSQIRPIFDTSLNWEDWFSPEEYGDPWAFPDREETNHTSPNPETQSASSSRKQTWQLEPLHGDNSLDSQSRYLIRLLQTVYQHGYAAEEEVTAARCLFMIGQLLAKAEQISRDPQYKGVGDSGATLIRQRVMRAEAILRTMELFWDYIPDLLEEDQVTATYNYEPRNRRSVAHWNNHKPIVKWPVPTYEIYVLVSRALATLMRFPKQYQQTVKNDDTAWISQDVVLRLHLFHKTKGLVFLDKPPVAGFNQVLLAWANAHGDRDHPQKALHATQFFMDMKLIYNVVPDASAYSHVLRACAHPDGNEIAKELGVKLALKFWNGVLRDELKEHSFEPTPFLFAFCLRALSGLKEYVPSEEESAVLTQVWEEACRYGMVNEYVLYELEQASRPLFRDLLNSYRDKVDTHKLKPYLKESYDKSYHRELMQFLPTEWMEKSSSQPVSREERINDAIKAEDGGDDYQELIDLDKIHLN</sequence>
<evidence type="ECO:0000256" key="1">
    <source>
        <dbReference type="SAM" id="MobiDB-lite"/>
    </source>
</evidence>
<dbReference type="OrthoDB" id="10622346at2759"/>
<gene>
    <name evidence="2" type="ORF">SEMRO_806_G205090.1</name>
</gene>
<accession>A0A9N8EE17</accession>
<organism evidence="2 3">
    <name type="scientific">Seminavis robusta</name>
    <dbReference type="NCBI Taxonomy" id="568900"/>
    <lineage>
        <taxon>Eukaryota</taxon>
        <taxon>Sar</taxon>
        <taxon>Stramenopiles</taxon>
        <taxon>Ochrophyta</taxon>
        <taxon>Bacillariophyta</taxon>
        <taxon>Bacillariophyceae</taxon>
        <taxon>Bacillariophycidae</taxon>
        <taxon>Naviculales</taxon>
        <taxon>Naviculaceae</taxon>
        <taxon>Seminavis</taxon>
    </lineage>
</organism>
<protein>
    <submittedName>
        <fullName evidence="2">Uncharacterized protein</fullName>
    </submittedName>
</protein>
<feature type="region of interest" description="Disordered" evidence="1">
    <location>
        <begin position="95"/>
        <end position="124"/>
    </location>
</feature>
<reference evidence="2" key="1">
    <citation type="submission" date="2020-06" db="EMBL/GenBank/DDBJ databases">
        <authorList>
            <consortium name="Plant Systems Biology data submission"/>
        </authorList>
    </citation>
    <scope>NUCLEOTIDE SEQUENCE</scope>
    <source>
        <strain evidence="2">D6</strain>
    </source>
</reference>
<feature type="region of interest" description="Disordered" evidence="1">
    <location>
        <begin position="53"/>
        <end position="72"/>
    </location>
</feature>
<proteinExistence type="predicted"/>